<evidence type="ECO:0000313" key="6">
    <source>
        <dbReference type="EMBL" id="RGE64267.1"/>
    </source>
</evidence>
<name>A0A3E3J4S9_9FIRM</name>
<evidence type="ECO:0000313" key="7">
    <source>
        <dbReference type="EMBL" id="RGE74041.1"/>
    </source>
</evidence>
<dbReference type="Proteomes" id="UP000260812">
    <property type="component" value="Unassembled WGS sequence"/>
</dbReference>
<dbReference type="Pfam" id="PF00146">
    <property type="entry name" value="NADHdh"/>
    <property type="match status" value="1"/>
</dbReference>
<dbReference type="Proteomes" id="UP000261166">
    <property type="component" value="Unassembled WGS sequence"/>
</dbReference>
<comment type="caution">
    <text evidence="7">The sequence shown here is derived from an EMBL/GenBank/DDBJ whole genome shotgun (WGS) entry which is preliminary data.</text>
</comment>
<dbReference type="PANTHER" id="PTHR43359">
    <property type="entry name" value="FORMATE HYDROGENLYASE SUBUNIT 4"/>
    <property type="match status" value="1"/>
</dbReference>
<keyword evidence="2 5" id="KW-0812">Transmembrane</keyword>
<evidence type="ECO:0000256" key="1">
    <source>
        <dbReference type="ARBA" id="ARBA00004141"/>
    </source>
</evidence>
<feature type="transmembrane region" description="Helical" evidence="5">
    <location>
        <begin position="6"/>
        <end position="25"/>
    </location>
</feature>
<keyword evidence="4 5" id="KW-0472">Membrane</keyword>
<dbReference type="PANTHER" id="PTHR43359:SF1">
    <property type="entry name" value="FORMATE HYDROGENLYASE SUBUNIT 4-RELATED"/>
    <property type="match status" value="1"/>
</dbReference>
<keyword evidence="3 5" id="KW-1133">Transmembrane helix</keyword>
<comment type="subcellular location">
    <subcellularLocation>
        <location evidence="1">Membrane</location>
        <topology evidence="1">Multi-pass membrane protein</topology>
    </subcellularLocation>
</comment>
<sequence>MSKYFWFAILYIVCAPFIGGLLEGIDRKVAARMQGRKGPSVLQPFYDINKLFAKQSVVVNSVQDFLVCGFLVFVVFTGALFFWGGDILLVFFALTLAGIFFIMSACSANAPYSSMGAQRELMQMMAYEPMVLLTAIGFYIATGSFSVKEIAQSNISAICLLPGFFIGFLYILTIKFRKSPYDISTSHHAHQEMVRGLTTELSGNILALVTLSHWYENVFLLGVIGLFIVNSSWLSIPAAILVCLASFLLETLIDNVFPRVRWQTMLKWTWIVTLAAGGINLMIVMLMK</sequence>
<evidence type="ECO:0000256" key="3">
    <source>
        <dbReference type="ARBA" id="ARBA00022989"/>
    </source>
</evidence>
<evidence type="ECO:0000256" key="2">
    <source>
        <dbReference type="ARBA" id="ARBA00022692"/>
    </source>
</evidence>
<keyword evidence="8" id="KW-1185">Reference proteome</keyword>
<dbReference type="AlphaFoldDB" id="A0A3E3J4S9"/>
<evidence type="ECO:0000256" key="5">
    <source>
        <dbReference type="SAM" id="Phobius"/>
    </source>
</evidence>
<dbReference type="InterPro" id="IPR001694">
    <property type="entry name" value="NADH_UbQ_OxRdtase_su1/FPO"/>
</dbReference>
<evidence type="ECO:0000313" key="8">
    <source>
        <dbReference type="Proteomes" id="UP000260812"/>
    </source>
</evidence>
<dbReference type="EMBL" id="QVLV01000002">
    <property type="protein sequence ID" value="RGE64267.1"/>
    <property type="molecule type" value="Genomic_DNA"/>
</dbReference>
<feature type="transmembrane region" description="Helical" evidence="5">
    <location>
        <begin position="218"/>
        <end position="248"/>
    </location>
</feature>
<feature type="transmembrane region" description="Helical" evidence="5">
    <location>
        <begin position="89"/>
        <end position="112"/>
    </location>
</feature>
<proteinExistence type="predicted"/>
<evidence type="ECO:0000256" key="4">
    <source>
        <dbReference type="ARBA" id="ARBA00023136"/>
    </source>
</evidence>
<dbReference type="RefSeq" id="WP_021635963.1">
    <property type="nucleotide sequence ID" value="NZ_CALBAU010000207.1"/>
</dbReference>
<protein>
    <submittedName>
        <fullName evidence="7">NADH-quinone oxidoreductase subunit H</fullName>
    </submittedName>
</protein>
<dbReference type="OrthoDB" id="9778499at2"/>
<accession>A0A3E3J4S9</accession>
<feature type="transmembrane region" description="Helical" evidence="5">
    <location>
        <begin position="65"/>
        <end position="83"/>
    </location>
</feature>
<dbReference type="EMBL" id="QVLU01000002">
    <property type="protein sequence ID" value="RGE74041.1"/>
    <property type="molecule type" value="Genomic_DNA"/>
</dbReference>
<feature type="transmembrane region" description="Helical" evidence="5">
    <location>
        <begin position="154"/>
        <end position="172"/>
    </location>
</feature>
<reference evidence="7 9" key="1">
    <citation type="submission" date="2018-08" db="EMBL/GenBank/DDBJ databases">
        <title>A genome reference for cultivated species of the human gut microbiota.</title>
        <authorList>
            <person name="Zou Y."/>
            <person name="Xue W."/>
            <person name="Luo G."/>
        </authorList>
    </citation>
    <scope>NUCLEOTIDE SEQUENCE [LARGE SCALE GENOMIC DNA]</scope>
    <source>
        <strain evidence="7 9">AF26-4BH</strain>
        <strain evidence="6">TF05-5AC</strain>
    </source>
</reference>
<organism evidence="7 9">
    <name type="scientific">Eisenbergiella massiliensis</name>
    <dbReference type="NCBI Taxonomy" id="1720294"/>
    <lineage>
        <taxon>Bacteria</taxon>
        <taxon>Bacillati</taxon>
        <taxon>Bacillota</taxon>
        <taxon>Clostridia</taxon>
        <taxon>Lachnospirales</taxon>
        <taxon>Lachnospiraceae</taxon>
        <taxon>Eisenbergiella</taxon>
    </lineage>
</organism>
<gene>
    <name evidence="7" type="ORF">DWY69_02860</name>
    <name evidence="6" type="ORF">DXC51_04160</name>
</gene>
<evidence type="ECO:0000313" key="9">
    <source>
        <dbReference type="Proteomes" id="UP000261166"/>
    </source>
</evidence>
<dbReference type="InterPro" id="IPR052561">
    <property type="entry name" value="ComplexI_Subunit1"/>
</dbReference>
<feature type="transmembrane region" description="Helical" evidence="5">
    <location>
        <begin position="268"/>
        <end position="287"/>
    </location>
</feature>
<dbReference type="GeneID" id="97986101"/>
<dbReference type="GO" id="GO:0005886">
    <property type="term" value="C:plasma membrane"/>
    <property type="evidence" value="ECO:0007669"/>
    <property type="project" value="TreeGrafter"/>
</dbReference>
<feature type="transmembrane region" description="Helical" evidence="5">
    <location>
        <begin position="124"/>
        <end position="142"/>
    </location>
</feature>